<dbReference type="EMBL" id="JAUNZN010000007">
    <property type="protein sequence ID" value="KAK4818331.1"/>
    <property type="molecule type" value="Genomic_DNA"/>
</dbReference>
<keyword evidence="4" id="KW-1185">Reference proteome</keyword>
<dbReference type="GO" id="GO:0005770">
    <property type="term" value="C:late endosome"/>
    <property type="evidence" value="ECO:0007669"/>
    <property type="project" value="TreeGrafter"/>
</dbReference>
<feature type="transmembrane region" description="Helical" evidence="2">
    <location>
        <begin position="297"/>
        <end position="318"/>
    </location>
</feature>
<gene>
    <name evidence="3" type="ORF">QYF61_011087</name>
</gene>
<evidence type="ECO:0000313" key="3">
    <source>
        <dbReference type="EMBL" id="KAK4818331.1"/>
    </source>
</evidence>
<name>A0AAN7NUR2_MYCAM</name>
<dbReference type="AlphaFoldDB" id="A0AAN7NUR2"/>
<keyword evidence="2" id="KW-1133">Transmembrane helix</keyword>
<reference evidence="3 4" key="1">
    <citation type="journal article" date="2023" name="J. Hered.">
        <title>Chromosome-level genome of the wood stork (Mycteria americana) provides insight into avian chromosome evolution.</title>
        <authorList>
            <person name="Flamio R. Jr."/>
            <person name="Ramstad K.M."/>
        </authorList>
    </citation>
    <scope>NUCLEOTIDE SEQUENCE [LARGE SCALE GENOMIC DNA]</scope>
    <source>
        <strain evidence="3">JAX WOST 10</strain>
    </source>
</reference>
<dbReference type="InterPro" id="IPR031431">
    <property type="entry name" value="PARM1"/>
</dbReference>
<comment type="caution">
    <text evidence="3">The sequence shown here is derived from an EMBL/GenBank/DDBJ whole genome shotgun (WGS) entry which is preliminary data.</text>
</comment>
<evidence type="ECO:0008006" key="5">
    <source>
        <dbReference type="Google" id="ProtNLM"/>
    </source>
</evidence>
<feature type="compositionally biased region" description="Gly residues" evidence="1">
    <location>
        <begin position="49"/>
        <end position="62"/>
    </location>
</feature>
<feature type="region of interest" description="Disordered" evidence="1">
    <location>
        <begin position="48"/>
        <end position="127"/>
    </location>
</feature>
<protein>
    <recommendedName>
        <fullName evidence="5">Prostate androgen-regulated mucin-like protein 1</fullName>
    </recommendedName>
</protein>
<dbReference type="GO" id="GO:0005769">
    <property type="term" value="C:early endosome"/>
    <property type="evidence" value="ECO:0007669"/>
    <property type="project" value="TreeGrafter"/>
</dbReference>
<dbReference type="PANTHER" id="PTHR35453">
    <property type="entry name" value="PROSTATE ANDROGEN-REGULATED MUCIN-LIKE PROTEIN 1"/>
    <property type="match status" value="1"/>
</dbReference>
<evidence type="ECO:0000313" key="4">
    <source>
        <dbReference type="Proteomes" id="UP001333110"/>
    </source>
</evidence>
<feature type="region of interest" description="Disordered" evidence="1">
    <location>
        <begin position="143"/>
        <end position="171"/>
    </location>
</feature>
<dbReference type="Proteomes" id="UP001333110">
    <property type="component" value="Unassembled WGS sequence"/>
</dbReference>
<feature type="region of interest" description="Disordered" evidence="1">
    <location>
        <begin position="187"/>
        <end position="212"/>
    </location>
</feature>
<feature type="compositionally biased region" description="Low complexity" evidence="1">
    <location>
        <begin position="143"/>
        <end position="156"/>
    </location>
</feature>
<evidence type="ECO:0000256" key="2">
    <source>
        <dbReference type="SAM" id="Phobius"/>
    </source>
</evidence>
<accession>A0AAN7NUR2</accession>
<keyword evidence="2" id="KW-0472">Membrane</keyword>
<feature type="compositionally biased region" description="Low complexity" evidence="1">
    <location>
        <begin position="188"/>
        <end position="212"/>
    </location>
</feature>
<evidence type="ECO:0000256" key="1">
    <source>
        <dbReference type="SAM" id="MobiDB-lite"/>
    </source>
</evidence>
<dbReference type="PANTHER" id="PTHR35453:SF1">
    <property type="entry name" value="PROSTATE ANDROGEN-REGULATED MUCIN-LIKE PROTEIN 1"/>
    <property type="match status" value="1"/>
</dbReference>
<keyword evidence="2" id="KW-0812">Transmembrane</keyword>
<dbReference type="Pfam" id="PF17061">
    <property type="entry name" value="PARM"/>
    <property type="match status" value="1"/>
</dbReference>
<organism evidence="3 4">
    <name type="scientific">Mycteria americana</name>
    <name type="common">Wood stork</name>
    <dbReference type="NCBI Taxonomy" id="33587"/>
    <lineage>
        <taxon>Eukaryota</taxon>
        <taxon>Metazoa</taxon>
        <taxon>Chordata</taxon>
        <taxon>Craniata</taxon>
        <taxon>Vertebrata</taxon>
        <taxon>Euteleostomi</taxon>
        <taxon>Archelosauria</taxon>
        <taxon>Archosauria</taxon>
        <taxon>Dinosauria</taxon>
        <taxon>Saurischia</taxon>
        <taxon>Theropoda</taxon>
        <taxon>Coelurosauria</taxon>
        <taxon>Aves</taxon>
        <taxon>Neognathae</taxon>
        <taxon>Neoaves</taxon>
        <taxon>Aequornithes</taxon>
        <taxon>Ciconiiformes</taxon>
        <taxon>Ciconiidae</taxon>
        <taxon>Mycteria</taxon>
    </lineage>
</organism>
<dbReference type="GO" id="GO:0005794">
    <property type="term" value="C:Golgi apparatus"/>
    <property type="evidence" value="ECO:0007669"/>
    <property type="project" value="TreeGrafter"/>
</dbReference>
<dbReference type="GO" id="GO:0005886">
    <property type="term" value="C:plasma membrane"/>
    <property type="evidence" value="ECO:0007669"/>
    <property type="project" value="TreeGrafter"/>
</dbReference>
<sequence>MHKEVGGEEKEASCVIIASCTVAAAEEELAPLLLCWLLGGDAGKMEGAFGDGGDPSLGGENGLGDDSRASPLTPTSPPLPSEGVPAGPGSRDAVVPTPAPGQPLLPMSTGPAGDRASSRPAEAGGHNATPAVALSRAPASVSVSSVTTTESPSVASNRSSVPPPLETTPSLRTANTASLARSTMDLGAAPSHAGIPASSSSSSSSLPASNLYSSPGTVLSTMPVLVSPSTTQPPALTKDIPSLGTVAMASSLAVEPTSPPVTVTSPTATEATATGKTTLSTGVTVEQVPRGLSAGSIVAITVTVIVVVVLVFGAAAYLKIRHSSYGRLLDDHDYGSWGNYNNPLYDDS</sequence>
<proteinExistence type="predicted"/>